<dbReference type="Pfam" id="PF04082">
    <property type="entry name" value="Fungal_trans"/>
    <property type="match status" value="1"/>
</dbReference>
<keyword evidence="7" id="KW-0804">Transcription</keyword>
<evidence type="ECO:0000256" key="10">
    <source>
        <dbReference type="SAM" id="MobiDB-lite"/>
    </source>
</evidence>
<dbReference type="GO" id="GO:0000785">
    <property type="term" value="C:chromatin"/>
    <property type="evidence" value="ECO:0007669"/>
    <property type="project" value="TreeGrafter"/>
</dbReference>
<dbReference type="VEuPathDB" id="FungiDB:BO78DRAFT_471056"/>
<evidence type="ECO:0000256" key="7">
    <source>
        <dbReference type="ARBA" id="ARBA00023163"/>
    </source>
</evidence>
<organism evidence="12 13">
    <name type="scientific">Aspergillus sclerotiicarbonarius (strain CBS 121057 / IBT 28362)</name>
    <dbReference type="NCBI Taxonomy" id="1448318"/>
    <lineage>
        <taxon>Eukaryota</taxon>
        <taxon>Fungi</taxon>
        <taxon>Dikarya</taxon>
        <taxon>Ascomycota</taxon>
        <taxon>Pezizomycotina</taxon>
        <taxon>Eurotiomycetes</taxon>
        <taxon>Eurotiomycetidae</taxon>
        <taxon>Eurotiales</taxon>
        <taxon>Aspergillaceae</taxon>
        <taxon>Aspergillus</taxon>
        <taxon>Aspergillus subgen. Circumdati</taxon>
    </lineage>
</organism>
<feature type="compositionally biased region" description="Basic and acidic residues" evidence="10">
    <location>
        <begin position="373"/>
        <end position="382"/>
    </location>
</feature>
<name>A0A319ETU2_ASPSB</name>
<keyword evidence="13" id="KW-1185">Reference proteome</keyword>
<gene>
    <name evidence="12" type="ORF">BO78DRAFT_471056</name>
</gene>
<keyword evidence="8" id="KW-0539">Nucleus</keyword>
<dbReference type="STRING" id="1448318.A0A319ETU2"/>
<keyword evidence="5" id="KW-0862">Zinc</keyword>
<reference evidence="12 13" key="1">
    <citation type="submission" date="2018-02" db="EMBL/GenBank/DDBJ databases">
        <title>The genomes of Aspergillus section Nigri reveals drivers in fungal speciation.</title>
        <authorList>
            <consortium name="DOE Joint Genome Institute"/>
            <person name="Vesth T.C."/>
            <person name="Nybo J."/>
            <person name="Theobald S."/>
            <person name="Brandl J."/>
            <person name="Frisvad J.C."/>
            <person name="Nielsen K.F."/>
            <person name="Lyhne E.K."/>
            <person name="Kogle M.E."/>
            <person name="Kuo A."/>
            <person name="Riley R."/>
            <person name="Clum A."/>
            <person name="Nolan M."/>
            <person name="Lipzen A."/>
            <person name="Salamov A."/>
            <person name="Henrissat B."/>
            <person name="Wiebenga A."/>
            <person name="De vries R.P."/>
            <person name="Grigoriev I.V."/>
            <person name="Mortensen U.H."/>
            <person name="Andersen M.R."/>
            <person name="Baker S.E."/>
        </authorList>
    </citation>
    <scope>NUCLEOTIDE SEQUENCE [LARGE SCALE GENOMIC DNA]</scope>
    <source>
        <strain evidence="12 13">CBS 121057</strain>
    </source>
</reference>
<keyword evidence="6" id="KW-0805">Transcription regulation</keyword>
<sequence length="794" mass="88347">MARGRPKTHVPPCRFCGKDFRRLEHLQRHERTHTQEKPFACRCGRSFSRQDLLSRHIRLSRCDSMVESPSRRDTSSNTPSSSFSTGQLNPGQSILHASTGLGNQGISAPVLPSPAAQLPDFVPPTFDRPQPLPTIDQYPVGLSGLHLGPDLLCDNFAFSFPDFIPSQFLDTDISLSHLLEQFPAQRQPEPQALWQPPTPAGQRGPLADDEVADYPGYLVAPQNQTQRRIPSMDDQLHKTGLEAQLDTAGCAWAVSAQAYKRIMEKVAEKKAALGDFSLPSRCALVRYLEGYFRGFHDHLPFLHVPTFRPEAIELELLLSLAAVGALQRFEHHKGHQLWIAARSLMDHNAHDRRRTLVGQLTRRSPPSVKSASRHSENSHEPDTPPEGRAGDLGATVQLQRTQALIVLMAMSAWSDEVLVQDSLAMSSQLAALVRGLGIQETDHCDRANLSWLEWVAHQQRRRTLLVAYILFNLHSIYFNVPPQILTSEVALCLPSCEAEWKAASSAAWERHCAVSNLQERSFTATLAKLFHGQDITTDGLIAPFSNYLLIHGLVQRIYFERQAGSPMRPPVLETIETALKCWQCSWEATWESTLDPYSPKGPLGFNATALLRLAYIRLNCHSGLCHELLSSDSARIASLIRDAPLDQLSRSPSLDRAILQCIHALSIPVRVGIPYVARTQTLHWSVQHSICHIECAFLLMRWMQTLSTAVAAGGIGCLRADEQKLLTMARYLVQETHLQEELEAGTNEAENITRLAATTARLWAEISSGIHVFDIVRRIGDALGAIADVLEDSL</sequence>
<evidence type="ECO:0000256" key="2">
    <source>
        <dbReference type="ARBA" id="ARBA00022723"/>
    </source>
</evidence>
<evidence type="ECO:0000256" key="9">
    <source>
        <dbReference type="PROSITE-ProRule" id="PRU00042"/>
    </source>
</evidence>
<evidence type="ECO:0000256" key="6">
    <source>
        <dbReference type="ARBA" id="ARBA00023015"/>
    </source>
</evidence>
<keyword evidence="2" id="KW-0479">Metal-binding</keyword>
<dbReference type="GO" id="GO:0008270">
    <property type="term" value="F:zinc ion binding"/>
    <property type="evidence" value="ECO:0007669"/>
    <property type="project" value="UniProtKB-KW"/>
</dbReference>
<keyword evidence="4 9" id="KW-0863">Zinc-finger</keyword>
<dbReference type="GO" id="GO:0000981">
    <property type="term" value="F:DNA-binding transcription factor activity, RNA polymerase II-specific"/>
    <property type="evidence" value="ECO:0007669"/>
    <property type="project" value="InterPro"/>
</dbReference>
<accession>A0A319ETU2</accession>
<feature type="domain" description="C2H2-type" evidence="11">
    <location>
        <begin position="11"/>
        <end position="38"/>
    </location>
</feature>
<dbReference type="PROSITE" id="PS00028">
    <property type="entry name" value="ZINC_FINGER_C2H2_1"/>
    <property type="match status" value="1"/>
</dbReference>
<dbReference type="PANTHER" id="PTHR40626">
    <property type="entry name" value="MIP31509P"/>
    <property type="match status" value="1"/>
</dbReference>
<dbReference type="Pfam" id="PF00096">
    <property type="entry name" value="zf-C2H2"/>
    <property type="match status" value="1"/>
</dbReference>
<comment type="subcellular location">
    <subcellularLocation>
        <location evidence="1">Nucleus</location>
    </subcellularLocation>
</comment>
<evidence type="ECO:0000313" key="13">
    <source>
        <dbReference type="Proteomes" id="UP000248423"/>
    </source>
</evidence>
<dbReference type="EMBL" id="KZ826365">
    <property type="protein sequence ID" value="PYI04749.1"/>
    <property type="molecule type" value="Genomic_DNA"/>
</dbReference>
<dbReference type="AlphaFoldDB" id="A0A319ETU2"/>
<keyword evidence="3" id="KW-0677">Repeat</keyword>
<feature type="compositionally biased region" description="Low complexity" evidence="10">
    <location>
        <begin position="75"/>
        <end position="85"/>
    </location>
</feature>
<dbReference type="GO" id="GO:0005634">
    <property type="term" value="C:nucleus"/>
    <property type="evidence" value="ECO:0007669"/>
    <property type="project" value="UniProtKB-SubCell"/>
</dbReference>
<dbReference type="GO" id="GO:0000978">
    <property type="term" value="F:RNA polymerase II cis-regulatory region sequence-specific DNA binding"/>
    <property type="evidence" value="ECO:0007669"/>
    <property type="project" value="InterPro"/>
</dbReference>
<feature type="region of interest" description="Disordered" evidence="10">
    <location>
        <begin position="355"/>
        <end position="391"/>
    </location>
</feature>
<dbReference type="PANTHER" id="PTHR40626:SF10">
    <property type="entry name" value="C2H2-TYPE DOMAIN-CONTAINING PROTEIN"/>
    <property type="match status" value="1"/>
</dbReference>
<feature type="compositionally biased region" description="Polar residues" evidence="10">
    <location>
        <begin position="361"/>
        <end position="370"/>
    </location>
</feature>
<feature type="region of interest" description="Disordered" evidence="10">
    <location>
        <begin position="64"/>
        <end position="112"/>
    </location>
</feature>
<dbReference type="Proteomes" id="UP000248423">
    <property type="component" value="Unassembled WGS sequence"/>
</dbReference>
<dbReference type="GO" id="GO:0006351">
    <property type="term" value="P:DNA-templated transcription"/>
    <property type="evidence" value="ECO:0007669"/>
    <property type="project" value="InterPro"/>
</dbReference>
<dbReference type="InterPro" id="IPR013087">
    <property type="entry name" value="Znf_C2H2_type"/>
</dbReference>
<evidence type="ECO:0000256" key="1">
    <source>
        <dbReference type="ARBA" id="ARBA00004123"/>
    </source>
</evidence>
<dbReference type="InterPro" id="IPR051059">
    <property type="entry name" value="VerF-like"/>
</dbReference>
<dbReference type="SUPFAM" id="SSF57667">
    <property type="entry name" value="beta-beta-alpha zinc fingers"/>
    <property type="match status" value="1"/>
</dbReference>
<dbReference type="OrthoDB" id="654211at2759"/>
<evidence type="ECO:0000256" key="4">
    <source>
        <dbReference type="ARBA" id="ARBA00022771"/>
    </source>
</evidence>
<dbReference type="Gene3D" id="3.30.160.60">
    <property type="entry name" value="Classic Zinc Finger"/>
    <property type="match status" value="2"/>
</dbReference>
<evidence type="ECO:0000256" key="5">
    <source>
        <dbReference type="ARBA" id="ARBA00022833"/>
    </source>
</evidence>
<dbReference type="CDD" id="cd12148">
    <property type="entry name" value="fungal_TF_MHR"/>
    <property type="match status" value="1"/>
</dbReference>
<dbReference type="InterPro" id="IPR007219">
    <property type="entry name" value="XnlR_reg_dom"/>
</dbReference>
<dbReference type="InterPro" id="IPR036236">
    <property type="entry name" value="Znf_C2H2_sf"/>
</dbReference>
<dbReference type="PROSITE" id="PS50157">
    <property type="entry name" value="ZINC_FINGER_C2H2_2"/>
    <property type="match status" value="1"/>
</dbReference>
<evidence type="ECO:0000313" key="12">
    <source>
        <dbReference type="EMBL" id="PYI04749.1"/>
    </source>
</evidence>
<evidence type="ECO:0000256" key="8">
    <source>
        <dbReference type="ARBA" id="ARBA00023242"/>
    </source>
</evidence>
<evidence type="ECO:0000256" key="3">
    <source>
        <dbReference type="ARBA" id="ARBA00022737"/>
    </source>
</evidence>
<evidence type="ECO:0000259" key="11">
    <source>
        <dbReference type="PROSITE" id="PS50157"/>
    </source>
</evidence>
<protein>
    <recommendedName>
        <fullName evidence="11">C2H2-type domain-containing protein</fullName>
    </recommendedName>
</protein>
<proteinExistence type="predicted"/>
<feature type="compositionally biased region" description="Polar residues" evidence="10">
    <location>
        <begin position="86"/>
        <end position="106"/>
    </location>
</feature>